<proteinExistence type="predicted"/>
<feature type="domain" description="DUF4347" evidence="2">
    <location>
        <begin position="97"/>
        <end position="255"/>
    </location>
</feature>
<organism evidence="3 4">
    <name type="scientific">Pseudomonas panipatensis</name>
    <dbReference type="NCBI Taxonomy" id="428992"/>
    <lineage>
        <taxon>Bacteria</taxon>
        <taxon>Pseudomonadati</taxon>
        <taxon>Pseudomonadota</taxon>
        <taxon>Gammaproteobacteria</taxon>
        <taxon>Pseudomonadales</taxon>
        <taxon>Pseudomonadaceae</taxon>
        <taxon>Pseudomonas</taxon>
    </lineage>
</organism>
<dbReference type="EMBL" id="FNDS01000006">
    <property type="protein sequence ID" value="SDI18441.1"/>
    <property type="molecule type" value="Genomic_DNA"/>
</dbReference>
<dbReference type="PANTHER" id="PTHR14139">
    <property type="entry name" value="CALSYNTENIN"/>
    <property type="match status" value="1"/>
</dbReference>
<dbReference type="InterPro" id="IPR025592">
    <property type="entry name" value="DUF4347"/>
</dbReference>
<sequence>MQWVKRVFGGTASRLDGKPAVQSSLIMALEPRMMFDGAVAATAAAATDVAKSTDAQDTASADKSAAAASASKDTSGASHAAATDSGQAAGSASGRNVVFVDSRVADAQQLLQGVAANTDVVFLERNGNGVQQMAQYLAAHPGAASVQIIAHGNDGDLWLGSSYVSAENIADYGNALTQLGSNMQAGGDILIYACNTAQGERGQTFVDELASLTGRDIAASNDRTGNGSDWDLEVTTGSIEARPVLSATSTSAYSHDLAIITVTNGADYGAGSLRQAILDAYAGDTVTFSSAMTVNLYNGELSIGKSLTIDGDLNNDGVADVTIDAHQTSRVLSVTAGTVKLDGLVLTGGLVSGAGGDFNSVNGKDALGAGLAVTGGTVTLVHSSVTGNAAAGGGGNGGGYHNIYGYGGGGGGGFKNVGGARGGDYSSQYKGATGGSGKGGDGGYSMPISNSQYFNGRGGTASGSAGLGGTTSIGLSTGGSGGSAGNASIGFIGAGGGGSGVSMSAGAGSGGAAAGGIYIAAGATLYVSSTTISNNLGAGGGGAGSGNNVSAGDGGAGVGGILNKGTLHYDTSAANRVIWQNNYGRGGQGGGNENGKSRGADGSGFNTGSESLLTTAGGTVDSTWRADEAPVNTTSAGPTLFTEGNNVASTPVVIDSAFTVSDADNTTLASATVSITGNFHGSEDVLAFANDGSTMGNIVGSYDSATGVLTLTSASATATLAQWQAALRSVTYTDTSDTPNTSTRTISFITNDGIRASNTAVKTVSVIAVNDTPIATTTGGSTAYVEGNNVTATVVVDSGITVSDLDSTTLASASVRIVGGFVSGQDVLGFSNVPATMGNIVGSYDSATGVLTLTSASATATLAQWQAALRSVTYANASDTPDTGNRTISFAVNDGSTASAAGSKTVTVASTNDSPVVTASGSTTAFVEGNNVTSTPVVIDSAVTVSDGDNGTLASATVAITGNFHGSEDLLAFANDGSTMGNIVGSYDSATGVLTLTSASASATLAQWQAALRAVTYTNSSETPNTSNRTISFSANDGIAQGVAAAKVVSVTAVNDTPIASVSGGTTAATENLAVIVDGGLSLSDLDSTTLASATVSVSGNFHSGEDVLAFANDGLTMGNIVGSYDSGTGVLTLTSASASATLAQWQAALRAVTYTDTSDAPNTANRTISFSVNDGSSSSVAVGKIVSVTAVNDAPVLSVSGGSASFVAGDNAASTPVAIDGALTVADPDNAGLASATVSIGTGFHSAEDVLAFSNDGSMGNIVGSYDSATGVLTLTSASATATLAQWQAALRSVTYTNTAVTPNIATRSIDFAVNDGALDSNVATRTVTVSATDQSPIVTTSGGSAAFVEGNNVSSTPVVVDSGVSVSDLDNATLSSAIVSIGSGFHSGEDLLAFSNDGSSMGNIVGSYDSATGVLTLTSASASATLAQWQAALRSVTYNNSSETPNTATRSIVFALNDGSKTSVAASRTLSVTATDDTPVLTSSGGTTAFTEGNNVTSTSVVVDSGLSVSDLDSATLSSATVSIGSGFHSDQDVLAFLNNNSSAFGNIVGSYNAGTGVLTLFSSGATATLAQWQAALRAVTYSNSSDNPDTATRTIAFKVNDGSSDSALASKTVSVTAVNDTPVVMASGGSASFVAGDNVASTPVAVDSGLVLSDLDSATLSSATVTIVGNFHSAEDLLAFSNDGSSMGNIVGSYDSATGVLTLTSANASATLAQWQAALRAVTYGNSAITPNTATRTLSFSVNDGTDASNSATRSVTVTAVDQTPVLTTGGSGSAFTKGGPAVAVDSGILVSDRDNSTLSSATVSITGGFQSGEDSLAFLNTNTSAFGNIVGSYNAVTGVLTLYSSGATASLAQWQNALAAVTYANSSAAPDTATRTVSFSVSDGSKTSAVATRSVSVLVNPTVQDVSSSSANGAYKVGDTVYVTVTFDQTVSVDTSGGTPSLLLETGAIDRNASYVSGSGSTTLTFAYTVQAGDQSSDLDFASSAALSLNGATIRNAGSDDAILTLASPGSAHSLGANKALVIDGVAPSVSSVSVPANGTYVVGQNLDFTVNYSEAVVVDSSAGTPYITVTLDTGGTVDALYVSGSGTSALTFRTVVGSGQQDTNGIALGASVRLNGGSLRDVAGNDALTTLNGVASTSSVLVDGIAPSVSGIARVEASPNNASSLHYSVSFSEAVSGLDISDFTLVGTGTASGVLSSVSQIDARTYSVLVTAVSGDGSLRLDLNGSGTGVTDLAGNALPAGLQGEVYTLDHSSPQVNSVSVPADGGYKAGELLSFTVNASESVLVDSTGGTPRLALTIGTSTVYADYVSGSGSSALVFQYRVQSGDNDADGITVGALSANGGTLRDAAGNDALLTLNAVGATSHVLVDTLVPTVTSVAVPGAGSYNAGDVLTFTVNASEALQIDSSSGTPRLALDIGGRTVYADYLSGSGGSALLFQYRVQAGDNDANGIGILALQANGGTLRDAAGNAAALTLNSVRDSRQVLVDTTAPGATAISRVEASPSGASSLHFDVTFSEAVDGLSLSSFALQSSGTASGQLAAVTRLNDLTWRVTVGNLSGDGNLSLGLRADNGIHDQAGNSLQQGLQGPAYVLDHTGPAVSAVQVPADGRYTAGQTLQFSVDFNDAVSVDTSGGVPRIAITLQRGGTAYATYVSGSGSNQLRFAYTVAAGQSDSDGIQLADVIQSNGGRLTDTLGNAADLNLGSLPSTRGLLVQGSGVNGDPQLRGDDGRFTPALPFGNGNPGNGPALPSPVQYAGPPALGLPPLLDTSNQGAAQSAFSSLFRNTPAQSQFALIFASNASNSSWGDGSGVGFLGFGGGDAGVYGESTLSSVFSAALEHEDQALSAFDHRGAGKGGLSGVFSAPGLGQQLHEMNQREQRQVADLARAFGEFGREGPAS</sequence>
<name>A0A1G8II57_9PSED</name>
<reference evidence="4" key="1">
    <citation type="submission" date="2016-10" db="EMBL/GenBank/DDBJ databases">
        <authorList>
            <person name="Varghese N."/>
            <person name="Submissions S."/>
        </authorList>
    </citation>
    <scope>NUCLEOTIDE SEQUENCE [LARGE SCALE GENOMIC DNA]</scope>
    <source>
        <strain evidence="4">CCM 7469</strain>
    </source>
</reference>
<evidence type="ECO:0000256" key="1">
    <source>
        <dbReference type="SAM" id="MobiDB-lite"/>
    </source>
</evidence>
<evidence type="ECO:0000259" key="2">
    <source>
        <dbReference type="Pfam" id="PF14252"/>
    </source>
</evidence>
<dbReference type="RefSeq" id="WP_090263869.1">
    <property type="nucleotide sequence ID" value="NZ_FNDS01000006.1"/>
</dbReference>
<feature type="region of interest" description="Disordered" evidence="1">
    <location>
        <begin position="70"/>
        <end position="91"/>
    </location>
</feature>
<feature type="region of interest" description="Disordered" evidence="1">
    <location>
        <begin position="2718"/>
        <end position="2771"/>
    </location>
</feature>
<feature type="region of interest" description="Disordered" evidence="1">
    <location>
        <begin position="584"/>
        <end position="610"/>
    </location>
</feature>
<dbReference type="Pfam" id="PF14252">
    <property type="entry name" value="DUF4347"/>
    <property type="match status" value="1"/>
</dbReference>
<feature type="compositionally biased region" description="Gly residues" evidence="1">
    <location>
        <begin position="584"/>
        <end position="593"/>
    </location>
</feature>
<accession>A0A1G8II57</accession>
<keyword evidence="4" id="KW-1185">Reference proteome</keyword>
<gene>
    <name evidence="3" type="ORF">SAMN05216272_106266</name>
</gene>
<dbReference type="PANTHER" id="PTHR14139:SF2">
    <property type="entry name" value="CALSYNTENIN-1"/>
    <property type="match status" value="1"/>
</dbReference>
<evidence type="ECO:0000313" key="3">
    <source>
        <dbReference type="EMBL" id="SDI18441.1"/>
    </source>
</evidence>
<dbReference type="STRING" id="428992.SAMN05216272_106266"/>
<feature type="compositionally biased region" description="Low complexity" evidence="1">
    <location>
        <begin position="2736"/>
        <end position="2769"/>
    </location>
</feature>
<dbReference type="Proteomes" id="UP000199636">
    <property type="component" value="Unassembled WGS sequence"/>
</dbReference>
<dbReference type="OrthoDB" id="6091599at2"/>
<evidence type="ECO:0000313" key="4">
    <source>
        <dbReference type="Proteomes" id="UP000199636"/>
    </source>
</evidence>
<protein>
    <recommendedName>
        <fullName evidence="2">DUF4347 domain-containing protein</fullName>
    </recommendedName>
</protein>